<dbReference type="PANTHER" id="PTHR22765">
    <property type="entry name" value="RING FINGER AND PROTEASE ASSOCIATED DOMAIN-CONTAINING"/>
    <property type="match status" value="1"/>
</dbReference>
<protein>
    <recommendedName>
        <fullName evidence="4">RING-type domain-containing protein</fullName>
    </recommendedName>
</protein>
<feature type="domain" description="RING-type" evidence="4">
    <location>
        <begin position="323"/>
        <end position="366"/>
    </location>
</feature>
<evidence type="ECO:0000256" key="2">
    <source>
        <dbReference type="SAM" id="MobiDB-lite"/>
    </source>
</evidence>
<dbReference type="GO" id="GO:0006511">
    <property type="term" value="P:ubiquitin-dependent protein catabolic process"/>
    <property type="evidence" value="ECO:0007669"/>
    <property type="project" value="TreeGrafter"/>
</dbReference>
<dbReference type="PROSITE" id="PS50089">
    <property type="entry name" value="ZF_RING_2"/>
    <property type="match status" value="1"/>
</dbReference>
<evidence type="ECO:0000259" key="4">
    <source>
        <dbReference type="PROSITE" id="PS50089"/>
    </source>
</evidence>
<organism evidence="5 6">
    <name type="scientific">Massariosphaeria phaeospora</name>
    <dbReference type="NCBI Taxonomy" id="100035"/>
    <lineage>
        <taxon>Eukaryota</taxon>
        <taxon>Fungi</taxon>
        <taxon>Dikarya</taxon>
        <taxon>Ascomycota</taxon>
        <taxon>Pezizomycotina</taxon>
        <taxon>Dothideomycetes</taxon>
        <taxon>Pleosporomycetidae</taxon>
        <taxon>Pleosporales</taxon>
        <taxon>Pleosporales incertae sedis</taxon>
        <taxon>Massariosphaeria</taxon>
    </lineage>
</organism>
<feature type="compositionally biased region" description="Polar residues" evidence="2">
    <location>
        <begin position="291"/>
        <end position="300"/>
    </location>
</feature>
<dbReference type="InterPro" id="IPR013083">
    <property type="entry name" value="Znf_RING/FYVE/PHD"/>
</dbReference>
<keyword evidence="3" id="KW-0812">Transmembrane</keyword>
<keyword evidence="3" id="KW-0472">Membrane</keyword>
<feature type="region of interest" description="Disordered" evidence="2">
    <location>
        <begin position="436"/>
        <end position="495"/>
    </location>
</feature>
<feature type="compositionally biased region" description="Polar residues" evidence="2">
    <location>
        <begin position="395"/>
        <end position="409"/>
    </location>
</feature>
<dbReference type="SUPFAM" id="SSF57850">
    <property type="entry name" value="RING/U-box"/>
    <property type="match status" value="1"/>
</dbReference>
<feature type="transmembrane region" description="Helical" evidence="3">
    <location>
        <begin position="197"/>
        <end position="223"/>
    </location>
</feature>
<reference evidence="5 6" key="1">
    <citation type="submission" date="2020-01" db="EMBL/GenBank/DDBJ databases">
        <authorList>
            <consortium name="DOE Joint Genome Institute"/>
            <person name="Haridas S."/>
            <person name="Albert R."/>
            <person name="Binder M."/>
            <person name="Bloem J."/>
            <person name="Labutti K."/>
            <person name="Salamov A."/>
            <person name="Andreopoulos B."/>
            <person name="Baker S.E."/>
            <person name="Barry K."/>
            <person name="Bills G."/>
            <person name="Bluhm B.H."/>
            <person name="Cannon C."/>
            <person name="Castanera R."/>
            <person name="Culley D.E."/>
            <person name="Daum C."/>
            <person name="Ezra D."/>
            <person name="Gonzalez J.B."/>
            <person name="Henrissat B."/>
            <person name="Kuo A."/>
            <person name="Liang C."/>
            <person name="Lipzen A."/>
            <person name="Lutzoni F."/>
            <person name="Magnuson J."/>
            <person name="Mondo S."/>
            <person name="Nolan M."/>
            <person name="Ohm R."/>
            <person name="Pangilinan J."/>
            <person name="Park H.-J.H."/>
            <person name="Ramirez L."/>
            <person name="Alfaro M."/>
            <person name="Sun H."/>
            <person name="Tritt A."/>
            <person name="Yoshinaga Y."/>
            <person name="Zwiers L.-H.L."/>
            <person name="Turgeon B.G."/>
            <person name="Goodwin S.B."/>
            <person name="Spatafora J.W."/>
            <person name="Crous P.W."/>
            <person name="Grigoriev I.V."/>
        </authorList>
    </citation>
    <scope>NUCLEOTIDE SEQUENCE [LARGE SCALE GENOMIC DNA]</scope>
    <source>
        <strain evidence="5 6">CBS 611.86</strain>
    </source>
</reference>
<feature type="region of interest" description="Disordered" evidence="2">
    <location>
        <begin position="395"/>
        <end position="424"/>
    </location>
</feature>
<evidence type="ECO:0000256" key="1">
    <source>
        <dbReference type="PROSITE-ProRule" id="PRU00175"/>
    </source>
</evidence>
<feature type="region of interest" description="Disordered" evidence="2">
    <location>
        <begin position="287"/>
        <end position="313"/>
    </location>
</feature>
<keyword evidence="3" id="KW-1133">Transmembrane helix</keyword>
<dbReference type="OrthoDB" id="21204at2759"/>
<gene>
    <name evidence="5" type="ORF">BDV95DRAFT_123478</name>
</gene>
<keyword evidence="1" id="KW-0862">Zinc</keyword>
<dbReference type="Pfam" id="PF13639">
    <property type="entry name" value="zf-RING_2"/>
    <property type="match status" value="1"/>
</dbReference>
<feature type="compositionally biased region" description="Polar residues" evidence="2">
    <location>
        <begin position="453"/>
        <end position="471"/>
    </location>
</feature>
<keyword evidence="6" id="KW-1185">Reference proteome</keyword>
<evidence type="ECO:0000313" key="5">
    <source>
        <dbReference type="EMBL" id="KAF2868794.1"/>
    </source>
</evidence>
<dbReference type="GO" id="GO:0008270">
    <property type="term" value="F:zinc ion binding"/>
    <property type="evidence" value="ECO:0007669"/>
    <property type="project" value="UniProtKB-KW"/>
</dbReference>
<dbReference type="InterPro" id="IPR051826">
    <property type="entry name" value="E3_ubiquitin-ligase_domain"/>
</dbReference>
<dbReference type="GO" id="GO:0005737">
    <property type="term" value="C:cytoplasm"/>
    <property type="evidence" value="ECO:0007669"/>
    <property type="project" value="TreeGrafter"/>
</dbReference>
<dbReference type="Proteomes" id="UP000481861">
    <property type="component" value="Unassembled WGS sequence"/>
</dbReference>
<proteinExistence type="predicted"/>
<dbReference type="PANTHER" id="PTHR22765:SF416">
    <property type="entry name" value="E3 UBIQUITIN-PROTEIN LIGASE GODZILLA"/>
    <property type="match status" value="1"/>
</dbReference>
<dbReference type="AlphaFoldDB" id="A0A7C8I209"/>
<dbReference type="EMBL" id="JAADJZ010000018">
    <property type="protein sequence ID" value="KAF2868794.1"/>
    <property type="molecule type" value="Genomic_DNA"/>
</dbReference>
<dbReference type="CDD" id="cd16454">
    <property type="entry name" value="RING-H2_PA-TM-RING"/>
    <property type="match status" value="1"/>
</dbReference>
<evidence type="ECO:0000256" key="3">
    <source>
        <dbReference type="SAM" id="Phobius"/>
    </source>
</evidence>
<dbReference type="GO" id="GO:0061630">
    <property type="term" value="F:ubiquitin protein ligase activity"/>
    <property type="evidence" value="ECO:0007669"/>
    <property type="project" value="TreeGrafter"/>
</dbReference>
<dbReference type="Gene3D" id="3.30.40.10">
    <property type="entry name" value="Zinc/RING finger domain, C3HC4 (zinc finger)"/>
    <property type="match status" value="1"/>
</dbReference>
<dbReference type="InterPro" id="IPR001841">
    <property type="entry name" value="Znf_RING"/>
</dbReference>
<keyword evidence="1" id="KW-0863">Zinc-finger</keyword>
<keyword evidence="1" id="KW-0479">Metal-binding</keyword>
<feature type="compositionally biased region" description="Low complexity" evidence="2">
    <location>
        <begin position="473"/>
        <end position="486"/>
    </location>
</feature>
<comment type="caution">
    <text evidence="5">The sequence shown here is derived from an EMBL/GenBank/DDBJ whole genome shotgun (WGS) entry which is preliminary data.</text>
</comment>
<accession>A0A7C8I209</accession>
<sequence>MTARSIGITTVWYPDPSLSDSKDENYNNVNVERGEQPFGVLYVPTLQTNGCKKSEADHVSANATRLRNLPPDPNFLIAIAPWYSPTCMLEYFATARESSVQAFLVYQPGAGAGMPPVMNDASWALGDGGSWKTANNFPTYAVSPAVGAFVVDQLSLYSSSIRDVPNGAELASELGPANYVRLFATVQTVWGNQLPSLWVFLIIVVLLLVAVMGGTSAFMHLVLRRRRNSLRQRVHNGEVDLEQLGVKRLTVPKLNLEKLPLYSYTIGPASDVEKTSPLVAQNMPSPAIQAETGSKSSPFTRRTLAPDVPTQPNTLPGLFQPTCPICLDDFEPNETQVRELPCRHIYHPDCIDPFLLNNSSLCPLCKSSVLPAGYCPAKITNTMVRRERMITSMRTRSSANGASNGTQAQPYVPQHAPGTYGSLGSRLGRIVVDRRVFSAPERTQPRPPDIEMASSSPTQQPPNTISNQHQSEALPAPATRPADPTPGCVAPAAQNRREWARERALTLLGNRHVPGEGEEDDTVGPRWRRGLRKIFPGFR</sequence>
<dbReference type="SMART" id="SM00184">
    <property type="entry name" value="RING"/>
    <property type="match status" value="1"/>
</dbReference>
<evidence type="ECO:0000313" key="6">
    <source>
        <dbReference type="Proteomes" id="UP000481861"/>
    </source>
</evidence>
<name>A0A7C8I209_9PLEO</name>